<sequence>MQVSNNEIALRPRFQMELDHPKEELLALFEGDKDEKSRFLLKRIDDHVFIKMNEEEAHFWSPQLHLEINKTENNGSKLYGLFGPNPTLWTFFIFLHFGIGTLFIIFGIWAYSNWSLKFSYFPQLVVCFVMILFWIILYIFGRIGKAKGKEQMNLLHEFMMNTLKLHLKSNEQVI</sequence>
<organism evidence="2 3">
    <name type="scientific">Spongiivirga citrea</name>
    <dbReference type="NCBI Taxonomy" id="1481457"/>
    <lineage>
        <taxon>Bacteria</taxon>
        <taxon>Pseudomonadati</taxon>
        <taxon>Bacteroidota</taxon>
        <taxon>Flavobacteriia</taxon>
        <taxon>Flavobacteriales</taxon>
        <taxon>Flavobacteriaceae</taxon>
        <taxon>Spongiivirga</taxon>
    </lineage>
</organism>
<comment type="caution">
    <text evidence="2">The sequence shown here is derived from an EMBL/GenBank/DDBJ whole genome shotgun (WGS) entry which is preliminary data.</text>
</comment>
<protein>
    <submittedName>
        <fullName evidence="2">GTP-binding protein</fullName>
    </submittedName>
</protein>
<dbReference type="EMBL" id="JAABOQ010000007">
    <property type="protein sequence ID" value="NER18742.1"/>
    <property type="molecule type" value="Genomic_DNA"/>
</dbReference>
<dbReference type="AlphaFoldDB" id="A0A6M0CM64"/>
<keyword evidence="1" id="KW-0472">Membrane</keyword>
<dbReference type="RefSeq" id="WP_164033428.1">
    <property type="nucleotide sequence ID" value="NZ_JAABOQ010000007.1"/>
</dbReference>
<reference evidence="2 3" key="1">
    <citation type="submission" date="2020-01" db="EMBL/GenBank/DDBJ databases">
        <title>Spongiivirga citrea KCTC 32990T.</title>
        <authorList>
            <person name="Wang G."/>
        </authorList>
    </citation>
    <scope>NUCLEOTIDE SEQUENCE [LARGE SCALE GENOMIC DNA]</scope>
    <source>
        <strain evidence="2 3">KCTC 32990</strain>
    </source>
</reference>
<feature type="transmembrane region" description="Helical" evidence="1">
    <location>
        <begin position="118"/>
        <end position="140"/>
    </location>
</feature>
<evidence type="ECO:0000313" key="3">
    <source>
        <dbReference type="Proteomes" id="UP000474296"/>
    </source>
</evidence>
<proteinExistence type="predicted"/>
<evidence type="ECO:0000313" key="2">
    <source>
        <dbReference type="EMBL" id="NER18742.1"/>
    </source>
</evidence>
<keyword evidence="1" id="KW-0812">Transmembrane</keyword>
<feature type="transmembrane region" description="Helical" evidence="1">
    <location>
        <begin position="88"/>
        <end position="112"/>
    </location>
</feature>
<gene>
    <name evidence="2" type="ORF">GWK10_16100</name>
</gene>
<evidence type="ECO:0000256" key="1">
    <source>
        <dbReference type="SAM" id="Phobius"/>
    </source>
</evidence>
<keyword evidence="1" id="KW-1133">Transmembrane helix</keyword>
<name>A0A6M0CM64_9FLAO</name>
<accession>A0A6M0CM64</accession>
<keyword evidence="3" id="KW-1185">Reference proteome</keyword>
<dbReference type="Proteomes" id="UP000474296">
    <property type="component" value="Unassembled WGS sequence"/>
</dbReference>